<proteinExistence type="predicted"/>
<evidence type="ECO:0000313" key="2">
    <source>
        <dbReference type="EMBL" id="AIK68705.1"/>
    </source>
</evidence>
<sequence length="181" mass="18705">MSLFGSLFKTIKKIVKKVIDMIKKFIKKFWLIILIVVIIVFAPYIAPLLVSWGMPTLGAFFSTIATTVTPYVTGALSWAWSGISSAGSAAYGAFSSLSFGTQASLVTGAAALIAPEETGQLIGDVVETVGSAAGSVIGGIADGVGGLIGNLAKKVPAWAWLAGGGALVWWLLPSDNGQRNG</sequence>
<accession>A0A0B4N5D5</accession>
<dbReference type="EMBL" id="KJ957165">
    <property type="protein sequence ID" value="AIK68705.1"/>
    <property type="molecule type" value="Genomic_RNA"/>
</dbReference>
<organism evidence="2 3">
    <name type="scientific">Pseudomonas phage phiNN</name>
    <dbReference type="NCBI Taxonomy" id="1603039"/>
    <lineage>
        <taxon>Viruses</taxon>
        <taxon>Riboviria</taxon>
        <taxon>Orthornavirae</taxon>
        <taxon>Duplornaviricota</taxon>
        <taxon>Vidaverviricetes</taxon>
        <taxon>Mindivirales</taxon>
        <taxon>Cystoviridae</taxon>
        <taxon>Orthocystovirus</taxon>
        <taxon>Orthocystovirus phiNN</taxon>
        <taxon>Cystovirus phiNN</taxon>
    </lineage>
</organism>
<dbReference type="GeneID" id="40094907"/>
<dbReference type="RefSeq" id="YP_009618372.1">
    <property type="nucleotide sequence ID" value="NC_042069.1"/>
</dbReference>
<keyword evidence="1" id="KW-0812">Transmembrane</keyword>
<reference evidence="2 3" key="1">
    <citation type="journal article" date="2015" name="J. Gen. Virol.">
        <title>New enveloped dsRNA phage from freshwater habitat.</title>
        <authorList>
            <person name="Mantynen S."/>
            <person name="Laanto E."/>
            <person name="Kohvakka A."/>
            <person name="Poranen M.M."/>
            <person name="Bamford J.K."/>
            <person name="Ravantti J.J."/>
        </authorList>
    </citation>
    <scope>NUCLEOTIDE SEQUENCE [LARGE SCALE GENOMIC DNA]</scope>
</reference>
<evidence type="ECO:0000256" key="1">
    <source>
        <dbReference type="SAM" id="Phobius"/>
    </source>
</evidence>
<feature type="transmembrane region" description="Helical" evidence="1">
    <location>
        <begin position="29"/>
        <end position="50"/>
    </location>
</feature>
<keyword evidence="1" id="KW-1133">Transmembrane helix</keyword>
<evidence type="ECO:0000313" key="3">
    <source>
        <dbReference type="Proteomes" id="UP000241860"/>
    </source>
</evidence>
<feature type="transmembrane region" description="Helical" evidence="1">
    <location>
        <begin position="56"/>
        <end position="79"/>
    </location>
</feature>
<keyword evidence="1" id="KW-0472">Membrane</keyword>
<protein>
    <submittedName>
        <fullName evidence="2">Uncharacterized protein</fullName>
    </submittedName>
</protein>
<dbReference type="Proteomes" id="UP000241860">
    <property type="component" value="Genome"/>
</dbReference>
<dbReference type="KEGG" id="vg:40094907"/>
<feature type="transmembrane region" description="Helical" evidence="1">
    <location>
        <begin position="155"/>
        <end position="172"/>
    </location>
</feature>
<feature type="transmembrane region" description="Helical" evidence="1">
    <location>
        <begin position="91"/>
        <end position="114"/>
    </location>
</feature>
<name>A0A0B4N5D5_9VIRU</name>
<keyword evidence="3" id="KW-1185">Reference proteome</keyword>